<dbReference type="AlphaFoldDB" id="A0A0F9SH10"/>
<gene>
    <name evidence="1" type="ORF">LCGC14_0454200</name>
</gene>
<dbReference type="EMBL" id="LAZR01000456">
    <property type="protein sequence ID" value="KKN68195.1"/>
    <property type="molecule type" value="Genomic_DNA"/>
</dbReference>
<proteinExistence type="predicted"/>
<organism evidence="1">
    <name type="scientific">marine sediment metagenome</name>
    <dbReference type="NCBI Taxonomy" id="412755"/>
    <lineage>
        <taxon>unclassified sequences</taxon>
        <taxon>metagenomes</taxon>
        <taxon>ecological metagenomes</taxon>
    </lineage>
</organism>
<name>A0A0F9SH10_9ZZZZ</name>
<evidence type="ECO:0000313" key="1">
    <source>
        <dbReference type="EMBL" id="KKN68195.1"/>
    </source>
</evidence>
<comment type="caution">
    <text evidence="1">The sequence shown here is derived from an EMBL/GenBank/DDBJ whole genome shotgun (WGS) entry which is preliminary data.</text>
</comment>
<accession>A0A0F9SH10</accession>
<sequence>MAKIIIEFSNEDLDKNDENNKQLKEDVELMMEFTFPNFKVYGIKIEP</sequence>
<reference evidence="1" key="1">
    <citation type="journal article" date="2015" name="Nature">
        <title>Complex archaea that bridge the gap between prokaryotes and eukaryotes.</title>
        <authorList>
            <person name="Spang A."/>
            <person name="Saw J.H."/>
            <person name="Jorgensen S.L."/>
            <person name="Zaremba-Niedzwiedzka K."/>
            <person name="Martijn J."/>
            <person name="Lind A.E."/>
            <person name="van Eijk R."/>
            <person name="Schleper C."/>
            <person name="Guy L."/>
            <person name="Ettema T.J."/>
        </authorList>
    </citation>
    <scope>NUCLEOTIDE SEQUENCE</scope>
</reference>
<protein>
    <submittedName>
        <fullName evidence="1">Uncharacterized protein</fullName>
    </submittedName>
</protein>